<proteinExistence type="predicted"/>
<keyword evidence="2" id="KW-0812">Transmembrane</keyword>
<dbReference type="AlphaFoldDB" id="A0A5C6AVK0"/>
<name>A0A5C6AVK0_9BACT</name>
<evidence type="ECO:0000256" key="1">
    <source>
        <dbReference type="SAM" id="MobiDB-lite"/>
    </source>
</evidence>
<feature type="compositionally biased region" description="Polar residues" evidence="1">
    <location>
        <begin position="61"/>
        <end position="70"/>
    </location>
</feature>
<dbReference type="Proteomes" id="UP000316213">
    <property type="component" value="Unassembled WGS sequence"/>
</dbReference>
<keyword evidence="4" id="KW-1185">Reference proteome</keyword>
<feature type="compositionally biased region" description="Polar residues" evidence="1">
    <location>
        <begin position="314"/>
        <end position="330"/>
    </location>
</feature>
<feature type="compositionally biased region" description="Low complexity" evidence="1">
    <location>
        <begin position="279"/>
        <end position="292"/>
    </location>
</feature>
<feature type="compositionally biased region" description="Low complexity" evidence="1">
    <location>
        <begin position="1"/>
        <end position="14"/>
    </location>
</feature>
<feature type="region of interest" description="Disordered" evidence="1">
    <location>
        <begin position="185"/>
        <end position="259"/>
    </location>
</feature>
<feature type="compositionally biased region" description="Acidic residues" evidence="1">
    <location>
        <begin position="234"/>
        <end position="244"/>
    </location>
</feature>
<reference evidence="3 4" key="1">
    <citation type="submission" date="2019-02" db="EMBL/GenBank/DDBJ databases">
        <title>Deep-cultivation of Planctomycetes and their phenomic and genomic characterization uncovers novel biology.</title>
        <authorList>
            <person name="Wiegand S."/>
            <person name="Jogler M."/>
            <person name="Boedeker C."/>
            <person name="Pinto D."/>
            <person name="Vollmers J."/>
            <person name="Rivas-Marin E."/>
            <person name="Kohn T."/>
            <person name="Peeters S.H."/>
            <person name="Heuer A."/>
            <person name="Rast P."/>
            <person name="Oberbeckmann S."/>
            <person name="Bunk B."/>
            <person name="Jeske O."/>
            <person name="Meyerdierks A."/>
            <person name="Storesund J.E."/>
            <person name="Kallscheuer N."/>
            <person name="Luecker S."/>
            <person name="Lage O.M."/>
            <person name="Pohl T."/>
            <person name="Merkel B.J."/>
            <person name="Hornburger P."/>
            <person name="Mueller R.-W."/>
            <person name="Bruemmer F."/>
            <person name="Labrenz M."/>
            <person name="Spormann A.M."/>
            <person name="Op Den Camp H."/>
            <person name="Overmann J."/>
            <person name="Amann R."/>
            <person name="Jetten M.S.M."/>
            <person name="Mascher T."/>
            <person name="Medema M.H."/>
            <person name="Devos D.P."/>
            <person name="Kaster A.-K."/>
            <person name="Ovreas L."/>
            <person name="Rohde M."/>
            <person name="Galperin M.Y."/>
            <person name="Jogler C."/>
        </authorList>
    </citation>
    <scope>NUCLEOTIDE SEQUENCE [LARGE SCALE GENOMIC DNA]</scope>
    <source>
        <strain evidence="3 4">Pla100</strain>
    </source>
</reference>
<keyword evidence="2" id="KW-0472">Membrane</keyword>
<evidence type="ECO:0000313" key="3">
    <source>
        <dbReference type="EMBL" id="TWU03229.1"/>
    </source>
</evidence>
<dbReference type="EMBL" id="SJPM01000001">
    <property type="protein sequence ID" value="TWU03229.1"/>
    <property type="molecule type" value="Genomic_DNA"/>
</dbReference>
<accession>A0A5C6AVK0</accession>
<feature type="region of interest" description="Disordered" evidence="1">
    <location>
        <begin position="276"/>
        <end position="371"/>
    </location>
</feature>
<keyword evidence="2" id="KW-1133">Transmembrane helix</keyword>
<feature type="compositionally biased region" description="Acidic residues" evidence="1">
    <location>
        <begin position="119"/>
        <end position="133"/>
    </location>
</feature>
<feature type="transmembrane region" description="Helical" evidence="2">
    <location>
        <begin position="168"/>
        <end position="186"/>
    </location>
</feature>
<feature type="compositionally biased region" description="Acidic residues" evidence="1">
    <location>
        <begin position="351"/>
        <end position="361"/>
    </location>
</feature>
<evidence type="ECO:0000313" key="4">
    <source>
        <dbReference type="Proteomes" id="UP000316213"/>
    </source>
</evidence>
<protein>
    <recommendedName>
        <fullName evidence="5">Transmembrane protein</fullName>
    </recommendedName>
</protein>
<feature type="compositionally biased region" description="Low complexity" evidence="1">
    <location>
        <begin position="102"/>
        <end position="118"/>
    </location>
</feature>
<comment type="caution">
    <text evidence="3">The sequence shown here is derived from an EMBL/GenBank/DDBJ whole genome shotgun (WGS) entry which is preliminary data.</text>
</comment>
<sequence>MEAQKSPQAQPPQSGIKEPMKDTNSATVAPSRESVADCIARLGPPPDDIWQQWLGEARRSIGQTDSWSPNPNDPTWADWFVDDNGQLVPNPSLAKEHPEHLTAAAVSSDSTTSPTEPDAPADSDVPEEIDVPEESAPTTVEFDADRERTQRSQTEPNRSKKKNGKNKWIAAAGVAVAVSLVTWGFFPNGPEPQPEVRSASGSLAALGGIESNAPPPMSSPARTAETTRRPNSDPIDDNQSDESLETIMADVPDVADSIDNQLRSSGLSLDAFLPPEMLAASSPNQPAASAKSDPTDPDSPAPDGLPNLPISIDEISTTKTPGDDASSQADESLMADDLFADDSNAMAQGDGDPENEADEATQEQSTITRDPIAAKTFGIVLPSIPSSNETALPDPIELLRREEASGGSLPGELELSFPSTENGSAIIDSIRLVAVDASSRWSLIDAESSTTIAEIRRSEDEDSLQFGWSDAARDWSRSASLSQARITTDQGDTIFLRPSLDAEPIRLGLTKRDNKLKWNLQSPITPNLTQVALDVVVPKDVDLQWIEPIDSESPRNTRGVALLKLKKAEETAIVVRFDVKTTQSFSLRMRFGARLHPTMPWQWTDATSIRTSLAAVTNQLEAADRQLLDLDVAITRAERMRARRQEYLLEDQRDHIDEAVKGWTIVAKRLAELDQLVAFLEAGGEVRPKLSVTWPDQEQVLFGVND</sequence>
<evidence type="ECO:0008006" key="5">
    <source>
        <dbReference type="Google" id="ProtNLM"/>
    </source>
</evidence>
<organism evidence="3 4">
    <name type="scientific">Neorhodopirellula pilleata</name>
    <dbReference type="NCBI Taxonomy" id="2714738"/>
    <lineage>
        <taxon>Bacteria</taxon>
        <taxon>Pseudomonadati</taxon>
        <taxon>Planctomycetota</taxon>
        <taxon>Planctomycetia</taxon>
        <taxon>Pirellulales</taxon>
        <taxon>Pirellulaceae</taxon>
        <taxon>Neorhodopirellula</taxon>
    </lineage>
</organism>
<evidence type="ECO:0000256" key="2">
    <source>
        <dbReference type="SAM" id="Phobius"/>
    </source>
</evidence>
<feature type="region of interest" description="Disordered" evidence="1">
    <location>
        <begin position="1"/>
        <end position="167"/>
    </location>
</feature>
<gene>
    <name evidence="3" type="ORF">Pla100_01470</name>
</gene>